<feature type="transmembrane region" description="Helical" evidence="5">
    <location>
        <begin position="97"/>
        <end position="118"/>
    </location>
</feature>
<feature type="transmembrane region" description="Helical" evidence="5">
    <location>
        <begin position="183"/>
        <end position="204"/>
    </location>
</feature>
<accession>A0ABT6TTY6</accession>
<dbReference type="CDD" id="cd13128">
    <property type="entry name" value="MATE_Wzx_like"/>
    <property type="match status" value="1"/>
</dbReference>
<keyword evidence="3 5" id="KW-1133">Transmembrane helix</keyword>
<evidence type="ECO:0000256" key="2">
    <source>
        <dbReference type="ARBA" id="ARBA00022692"/>
    </source>
</evidence>
<reference evidence="6" key="1">
    <citation type="submission" date="2023-04" db="EMBL/GenBank/DDBJ databases">
        <title>Comparative genomic analysis of Cohnella hashimotonis sp. nov., isolated from the International Space Station.</title>
        <authorList>
            <person name="Venkateswaran K."/>
            <person name="Simpson A."/>
        </authorList>
    </citation>
    <scope>NUCLEOTIDE SEQUENCE</scope>
    <source>
        <strain evidence="6">F6_2S_P_1</strain>
    </source>
</reference>
<evidence type="ECO:0000256" key="1">
    <source>
        <dbReference type="ARBA" id="ARBA00004141"/>
    </source>
</evidence>
<organism evidence="6 7">
    <name type="scientific">Cohnella hashimotonis</name>
    <dbReference type="NCBI Taxonomy" id="2826895"/>
    <lineage>
        <taxon>Bacteria</taxon>
        <taxon>Bacillati</taxon>
        <taxon>Bacillota</taxon>
        <taxon>Bacilli</taxon>
        <taxon>Bacillales</taxon>
        <taxon>Paenibacillaceae</taxon>
        <taxon>Cohnella</taxon>
    </lineage>
</organism>
<feature type="transmembrane region" description="Helical" evidence="5">
    <location>
        <begin position="124"/>
        <end position="144"/>
    </location>
</feature>
<dbReference type="InterPro" id="IPR002797">
    <property type="entry name" value="Polysacc_synth"/>
</dbReference>
<dbReference type="Pfam" id="PF01943">
    <property type="entry name" value="Polysacc_synt"/>
    <property type="match status" value="1"/>
</dbReference>
<dbReference type="RefSeq" id="WP_282913283.1">
    <property type="nucleotide sequence ID" value="NZ_JAGRPV010000002.1"/>
</dbReference>
<evidence type="ECO:0000313" key="7">
    <source>
        <dbReference type="Proteomes" id="UP001161691"/>
    </source>
</evidence>
<comment type="caution">
    <text evidence="6">The sequence shown here is derived from an EMBL/GenBank/DDBJ whole genome shotgun (WGS) entry which is preliminary data.</text>
</comment>
<evidence type="ECO:0000313" key="6">
    <source>
        <dbReference type="EMBL" id="MDI4650329.1"/>
    </source>
</evidence>
<feature type="transmembrane region" description="Helical" evidence="5">
    <location>
        <begin position="156"/>
        <end position="177"/>
    </location>
</feature>
<dbReference type="InterPro" id="IPR052556">
    <property type="entry name" value="PolySynth_Transporter"/>
</dbReference>
<feature type="transmembrane region" description="Helical" evidence="5">
    <location>
        <begin position="397"/>
        <end position="418"/>
    </location>
</feature>
<feature type="transmembrane region" description="Helical" evidence="5">
    <location>
        <begin position="338"/>
        <end position="359"/>
    </location>
</feature>
<evidence type="ECO:0000256" key="3">
    <source>
        <dbReference type="ARBA" id="ARBA00022989"/>
    </source>
</evidence>
<comment type="subcellular location">
    <subcellularLocation>
        <location evidence="1">Membrane</location>
        <topology evidence="1">Multi-pass membrane protein</topology>
    </subcellularLocation>
</comment>
<gene>
    <name evidence="6" type="ORF">KB449_35695</name>
</gene>
<proteinExistence type="predicted"/>
<keyword evidence="4 5" id="KW-0472">Membrane</keyword>
<keyword evidence="2 5" id="KW-0812">Transmembrane</keyword>
<dbReference type="Proteomes" id="UP001161691">
    <property type="component" value="Unassembled WGS sequence"/>
</dbReference>
<feature type="transmembrane region" description="Helical" evidence="5">
    <location>
        <begin position="371"/>
        <end position="391"/>
    </location>
</feature>
<feature type="transmembrane region" description="Helical" evidence="5">
    <location>
        <begin position="308"/>
        <end position="332"/>
    </location>
</feature>
<evidence type="ECO:0000256" key="5">
    <source>
        <dbReference type="SAM" id="Phobius"/>
    </source>
</evidence>
<feature type="transmembrane region" description="Helical" evidence="5">
    <location>
        <begin position="55"/>
        <end position="77"/>
    </location>
</feature>
<evidence type="ECO:0000256" key="4">
    <source>
        <dbReference type="ARBA" id="ARBA00023136"/>
    </source>
</evidence>
<keyword evidence="7" id="KW-1185">Reference proteome</keyword>
<protein>
    <submittedName>
        <fullName evidence="6">Flippase</fullName>
    </submittedName>
</protein>
<sequence length="446" mass="49884">MTKYVPKMIREKLSNKVIILSNISWLVFDRFFRMGVGVFVSIWVARYLGPSDFGLLNFAQAFVALFAAFSALGLDGIVVRNLAHHAEKKREILGTTFLLKLVGGVLLTVVSLVTILVIRGDDHQSVLLVMVVSLGSIFQSMDAIDFWFQANIKSKFTVYARSASFIMISILKVGLILTGADLMAFAIAGVLEIGLGSIFMMFIYQKKEFDLFKWKARFSLARNLLRDSWPLIFSNIVVVIYMKIDQIMLGQLKNSENVGIYSAAVRLSEVWYFIPTAIVSSLAPIIASSKRDGNRIKYDTLNQQLFNVVAILSIGIAIPMTFLSDTIVNLLYGNEYAVAGKVLNIHIWSAIFVFLGVARNPYILNEGLMKFSFATNGIGALTNIILNLFLIPKYGMIGAAYATLISQAFASYLTNALYSKTRPLFIYQTKALFLTWILRRENRGNQ</sequence>
<dbReference type="EMBL" id="JAGRPV010000002">
    <property type="protein sequence ID" value="MDI4650329.1"/>
    <property type="molecule type" value="Genomic_DNA"/>
</dbReference>
<dbReference type="PANTHER" id="PTHR43424:SF1">
    <property type="entry name" value="LOCUS PUTATIVE PROTEIN 1-RELATED"/>
    <property type="match status" value="1"/>
</dbReference>
<dbReference type="PANTHER" id="PTHR43424">
    <property type="entry name" value="LOCUS PUTATIVE PROTEIN 1-RELATED"/>
    <property type="match status" value="1"/>
</dbReference>
<feature type="transmembrane region" description="Helical" evidence="5">
    <location>
        <begin position="31"/>
        <end position="49"/>
    </location>
</feature>
<name>A0ABT6TTY6_9BACL</name>